<dbReference type="STRING" id="504472.Slin_4713"/>
<evidence type="ECO:0000313" key="2">
    <source>
        <dbReference type="Proteomes" id="UP000002028"/>
    </source>
</evidence>
<protein>
    <recommendedName>
        <fullName evidence="3">Response regulator receiver protein</fullName>
    </recommendedName>
</protein>
<dbReference type="KEGG" id="sli:Slin_4713"/>
<name>D2QPN2_SPILD</name>
<evidence type="ECO:0008006" key="3">
    <source>
        <dbReference type="Google" id="ProtNLM"/>
    </source>
</evidence>
<proteinExistence type="predicted"/>
<dbReference type="AlphaFoldDB" id="D2QPN2"/>
<evidence type="ECO:0000313" key="1">
    <source>
        <dbReference type="EMBL" id="ADB40691.1"/>
    </source>
</evidence>
<dbReference type="eggNOG" id="COG3947">
    <property type="taxonomic scope" value="Bacteria"/>
</dbReference>
<dbReference type="Proteomes" id="UP000002028">
    <property type="component" value="Chromosome"/>
</dbReference>
<dbReference type="RefSeq" id="WP_012929194.1">
    <property type="nucleotide sequence ID" value="NC_013730.1"/>
</dbReference>
<accession>D2QPN2</accession>
<keyword evidence="2" id="KW-1185">Reference proteome</keyword>
<reference evidence="1 2" key="1">
    <citation type="journal article" date="2010" name="Stand. Genomic Sci.">
        <title>Complete genome sequence of Spirosoma linguale type strain (1).</title>
        <authorList>
            <person name="Lail K."/>
            <person name="Sikorski J."/>
            <person name="Saunders E."/>
            <person name="Lapidus A."/>
            <person name="Glavina Del Rio T."/>
            <person name="Copeland A."/>
            <person name="Tice H."/>
            <person name="Cheng J.-F."/>
            <person name="Lucas S."/>
            <person name="Nolan M."/>
            <person name="Bruce D."/>
            <person name="Goodwin L."/>
            <person name="Pitluck S."/>
            <person name="Ivanova N."/>
            <person name="Mavromatis K."/>
            <person name="Ovchinnikova G."/>
            <person name="Pati A."/>
            <person name="Chen A."/>
            <person name="Palaniappan K."/>
            <person name="Land M."/>
            <person name="Hauser L."/>
            <person name="Chang Y.-J."/>
            <person name="Jeffries C.D."/>
            <person name="Chain P."/>
            <person name="Brettin T."/>
            <person name="Detter J.C."/>
            <person name="Schuetze A."/>
            <person name="Rohde M."/>
            <person name="Tindall B.J."/>
            <person name="Goeker M."/>
            <person name="Bristow J."/>
            <person name="Eisen J.A."/>
            <person name="Markowitz V."/>
            <person name="Hugenholtz P."/>
            <person name="Kyrpides N.C."/>
            <person name="Klenk H.-P."/>
            <person name="Chen F."/>
        </authorList>
    </citation>
    <scope>NUCLEOTIDE SEQUENCE [LARGE SCALE GENOMIC DNA]</scope>
    <source>
        <strain evidence="2">ATCC 33905 / DSM 74 / LMG 10896 / Claus 1</strain>
    </source>
</reference>
<dbReference type="HOGENOM" id="CLU_2071649_0_0_10"/>
<organism evidence="1 2">
    <name type="scientific">Spirosoma linguale (strain ATCC 33905 / DSM 74 / LMG 10896 / Claus 1)</name>
    <dbReference type="NCBI Taxonomy" id="504472"/>
    <lineage>
        <taxon>Bacteria</taxon>
        <taxon>Pseudomonadati</taxon>
        <taxon>Bacteroidota</taxon>
        <taxon>Cytophagia</taxon>
        <taxon>Cytophagales</taxon>
        <taxon>Cytophagaceae</taxon>
        <taxon>Spirosoma</taxon>
    </lineage>
</organism>
<dbReference type="EMBL" id="CP001769">
    <property type="protein sequence ID" value="ADB40691.1"/>
    <property type="molecule type" value="Genomic_DNA"/>
</dbReference>
<gene>
    <name evidence="1" type="ordered locus">Slin_4713</name>
</gene>
<sequence>MLAPRVLLIDQAFTSGKLLYKYSRRVGWLNSVQLCSHPTETALPDSVDLTIACLPEPCEPIPDDLLNWLRHQPAVILTSAFPEHMYEHLHLRPIAFLTEPIAFNKFQNALQKYINSKS</sequence>